<proteinExistence type="predicted"/>
<dbReference type="Proteomes" id="UP001597114">
    <property type="component" value="Unassembled WGS sequence"/>
</dbReference>
<dbReference type="EMBL" id="JBHUCO010000018">
    <property type="protein sequence ID" value="MFD1519529.1"/>
    <property type="molecule type" value="Genomic_DNA"/>
</dbReference>
<evidence type="ECO:0000259" key="1">
    <source>
        <dbReference type="Pfam" id="PF26056"/>
    </source>
</evidence>
<comment type="caution">
    <text evidence="2">The sequence shown here is derived from an EMBL/GenBank/DDBJ whole genome shotgun (WGS) entry which is preliminary data.</text>
</comment>
<dbReference type="RefSeq" id="WP_379659103.1">
    <property type="nucleotide sequence ID" value="NZ_JBHUCO010000018.1"/>
</dbReference>
<protein>
    <recommendedName>
        <fullName evidence="1">DUF8017 domain-containing protein</fullName>
    </recommendedName>
</protein>
<dbReference type="InterPro" id="IPR058330">
    <property type="entry name" value="DUF8017"/>
</dbReference>
<keyword evidence="3" id="KW-1185">Reference proteome</keyword>
<evidence type="ECO:0000313" key="2">
    <source>
        <dbReference type="EMBL" id="MFD1519529.1"/>
    </source>
</evidence>
<dbReference type="Pfam" id="PF26056">
    <property type="entry name" value="DUF8017"/>
    <property type="match status" value="1"/>
</dbReference>
<sequence length="209" mass="20597">MIAVGALVLAGLGVAGYLLLKPGGTAAAGPMTPIQTPTLSYAVPTDWTQGGEPLTNPFGLTFAGVARGPEYECAGRSFVRGIVASAVLPGTVSLTSLPALAQGLAQAFYTPPDGSRPDVSASNAQTIDVGGIQGNLVEATAHTATDDGCLATEGTVLVLAVPTSGPDGRPAMALLVVNGDDAGGPPDAPPSPTRAALDAIVASARPTTI</sequence>
<feature type="domain" description="DUF8017" evidence="1">
    <location>
        <begin position="38"/>
        <end position="207"/>
    </location>
</feature>
<name>A0ABW4EVF6_9PSEU</name>
<gene>
    <name evidence="2" type="ORF">ACFSJD_18700</name>
</gene>
<reference evidence="3" key="1">
    <citation type="journal article" date="2019" name="Int. J. Syst. Evol. Microbiol.">
        <title>The Global Catalogue of Microorganisms (GCM) 10K type strain sequencing project: providing services to taxonomists for standard genome sequencing and annotation.</title>
        <authorList>
            <consortium name="The Broad Institute Genomics Platform"/>
            <consortium name="The Broad Institute Genome Sequencing Center for Infectious Disease"/>
            <person name="Wu L."/>
            <person name="Ma J."/>
        </authorList>
    </citation>
    <scope>NUCLEOTIDE SEQUENCE [LARGE SCALE GENOMIC DNA]</scope>
    <source>
        <strain evidence="3">CCM 7043</strain>
    </source>
</reference>
<accession>A0ABW4EVF6</accession>
<organism evidence="2 3">
    <name type="scientific">Pseudonocardia yunnanensis</name>
    <dbReference type="NCBI Taxonomy" id="58107"/>
    <lineage>
        <taxon>Bacteria</taxon>
        <taxon>Bacillati</taxon>
        <taxon>Actinomycetota</taxon>
        <taxon>Actinomycetes</taxon>
        <taxon>Pseudonocardiales</taxon>
        <taxon>Pseudonocardiaceae</taxon>
        <taxon>Pseudonocardia</taxon>
    </lineage>
</organism>
<evidence type="ECO:0000313" key="3">
    <source>
        <dbReference type="Proteomes" id="UP001597114"/>
    </source>
</evidence>